<name>A0A6J5P6P3_9CAUD</name>
<gene>
    <name evidence="1" type="ORF">UFOVP714_56</name>
    <name evidence="2" type="ORF">UFOVP864_4</name>
</gene>
<evidence type="ECO:0000313" key="2">
    <source>
        <dbReference type="EMBL" id="CAB4167163.1"/>
    </source>
</evidence>
<dbReference type="EMBL" id="LR796674">
    <property type="protein sequence ID" value="CAB4159066.1"/>
    <property type="molecule type" value="Genomic_DNA"/>
</dbReference>
<sequence length="67" mass="7316">MNPELDHLDVDNQAQAVQQEPAVKLDLLVNDVNLILAALQELPHKVADPLLRKIMEQANAQLAPNGA</sequence>
<reference evidence="2" key="1">
    <citation type="submission" date="2020-04" db="EMBL/GenBank/DDBJ databases">
        <authorList>
            <person name="Chiriac C."/>
            <person name="Salcher M."/>
            <person name="Ghai R."/>
            <person name="Kavagutti S V."/>
        </authorList>
    </citation>
    <scope>NUCLEOTIDE SEQUENCE</scope>
</reference>
<dbReference type="EMBL" id="LR796814">
    <property type="protein sequence ID" value="CAB4167163.1"/>
    <property type="molecule type" value="Genomic_DNA"/>
</dbReference>
<accession>A0A6J5P6P3</accession>
<proteinExistence type="predicted"/>
<organism evidence="2">
    <name type="scientific">uncultured Caudovirales phage</name>
    <dbReference type="NCBI Taxonomy" id="2100421"/>
    <lineage>
        <taxon>Viruses</taxon>
        <taxon>Duplodnaviria</taxon>
        <taxon>Heunggongvirae</taxon>
        <taxon>Uroviricota</taxon>
        <taxon>Caudoviricetes</taxon>
        <taxon>Peduoviridae</taxon>
        <taxon>Maltschvirus</taxon>
        <taxon>Maltschvirus maltsch</taxon>
    </lineage>
</organism>
<evidence type="ECO:0000313" key="1">
    <source>
        <dbReference type="EMBL" id="CAB4159066.1"/>
    </source>
</evidence>
<protein>
    <submittedName>
        <fullName evidence="2">Uncharacterized protein</fullName>
    </submittedName>
</protein>